<sequence length="81" mass="9283">MHARHAPQGTRVAGEAAPRPRNTRGRSFGYESPRPLIGTVWFSFLTHTLQLRLTHAGRVVRWMPNFSVTNRVQLHFHALIL</sequence>
<dbReference type="Proteomes" id="UP000799771">
    <property type="component" value="Unassembled WGS sequence"/>
</dbReference>
<evidence type="ECO:0000313" key="2">
    <source>
        <dbReference type="EMBL" id="KAF2131429.1"/>
    </source>
</evidence>
<proteinExistence type="predicted"/>
<dbReference type="RefSeq" id="XP_033525816.1">
    <property type="nucleotide sequence ID" value="XM_033662456.1"/>
</dbReference>
<reference evidence="2" key="1">
    <citation type="journal article" date="2020" name="Stud. Mycol.">
        <title>101 Dothideomycetes genomes: a test case for predicting lifestyles and emergence of pathogens.</title>
        <authorList>
            <person name="Haridas S."/>
            <person name="Albert R."/>
            <person name="Binder M."/>
            <person name="Bloem J."/>
            <person name="Labutti K."/>
            <person name="Salamov A."/>
            <person name="Andreopoulos B."/>
            <person name="Baker S."/>
            <person name="Barry K."/>
            <person name="Bills G."/>
            <person name="Bluhm B."/>
            <person name="Cannon C."/>
            <person name="Castanera R."/>
            <person name="Culley D."/>
            <person name="Daum C."/>
            <person name="Ezra D."/>
            <person name="Gonzalez J."/>
            <person name="Henrissat B."/>
            <person name="Kuo A."/>
            <person name="Liang C."/>
            <person name="Lipzen A."/>
            <person name="Lutzoni F."/>
            <person name="Magnuson J."/>
            <person name="Mondo S."/>
            <person name="Nolan M."/>
            <person name="Ohm R."/>
            <person name="Pangilinan J."/>
            <person name="Park H.-J."/>
            <person name="Ramirez L."/>
            <person name="Alfaro M."/>
            <person name="Sun H."/>
            <person name="Tritt A."/>
            <person name="Yoshinaga Y."/>
            <person name="Zwiers L.-H."/>
            <person name="Turgeon B."/>
            <person name="Goodwin S."/>
            <person name="Spatafora J."/>
            <person name="Crous P."/>
            <person name="Grigoriev I."/>
        </authorList>
    </citation>
    <scope>NUCLEOTIDE SEQUENCE</scope>
    <source>
        <strain evidence="2">CBS 119687</strain>
    </source>
</reference>
<organism evidence="2 3">
    <name type="scientific">Dothidotthia symphoricarpi CBS 119687</name>
    <dbReference type="NCBI Taxonomy" id="1392245"/>
    <lineage>
        <taxon>Eukaryota</taxon>
        <taxon>Fungi</taxon>
        <taxon>Dikarya</taxon>
        <taxon>Ascomycota</taxon>
        <taxon>Pezizomycotina</taxon>
        <taxon>Dothideomycetes</taxon>
        <taxon>Pleosporomycetidae</taxon>
        <taxon>Pleosporales</taxon>
        <taxon>Dothidotthiaceae</taxon>
        <taxon>Dothidotthia</taxon>
    </lineage>
</organism>
<dbReference type="EMBL" id="ML977502">
    <property type="protein sequence ID" value="KAF2131429.1"/>
    <property type="molecule type" value="Genomic_DNA"/>
</dbReference>
<keyword evidence="3" id="KW-1185">Reference proteome</keyword>
<gene>
    <name evidence="2" type="ORF">P153DRAFT_195329</name>
</gene>
<feature type="region of interest" description="Disordered" evidence="1">
    <location>
        <begin position="1"/>
        <end position="30"/>
    </location>
</feature>
<dbReference type="AlphaFoldDB" id="A0A6A6AHK2"/>
<dbReference type="GeneID" id="54402888"/>
<name>A0A6A6AHK2_9PLEO</name>
<protein>
    <submittedName>
        <fullName evidence="2">Uncharacterized protein</fullName>
    </submittedName>
</protein>
<evidence type="ECO:0000313" key="3">
    <source>
        <dbReference type="Proteomes" id="UP000799771"/>
    </source>
</evidence>
<evidence type="ECO:0000256" key="1">
    <source>
        <dbReference type="SAM" id="MobiDB-lite"/>
    </source>
</evidence>
<accession>A0A6A6AHK2</accession>